<evidence type="ECO:0008006" key="6">
    <source>
        <dbReference type="Google" id="ProtNLM"/>
    </source>
</evidence>
<dbReference type="InterPro" id="IPR041577">
    <property type="entry name" value="RT_RNaseH_2"/>
</dbReference>
<comment type="caution">
    <text evidence="4">The sequence shown here is derived from an EMBL/GenBank/DDBJ whole genome shotgun (WGS) entry which is preliminary data.</text>
</comment>
<feature type="domain" description="Integrase zinc-binding" evidence="3">
    <location>
        <begin position="293"/>
        <end position="349"/>
    </location>
</feature>
<dbReference type="InterPro" id="IPR043128">
    <property type="entry name" value="Rev_trsase/Diguanyl_cyclase"/>
</dbReference>
<dbReference type="SUPFAM" id="SSF56672">
    <property type="entry name" value="DNA/RNA polymerases"/>
    <property type="match status" value="1"/>
</dbReference>
<evidence type="ECO:0000259" key="3">
    <source>
        <dbReference type="Pfam" id="PF17921"/>
    </source>
</evidence>
<dbReference type="InterPro" id="IPR043502">
    <property type="entry name" value="DNA/RNA_pol_sf"/>
</dbReference>
<dbReference type="Pfam" id="PF17921">
    <property type="entry name" value="Integrase_H2C2"/>
    <property type="match status" value="1"/>
</dbReference>
<dbReference type="CDD" id="cd09274">
    <property type="entry name" value="RNase_HI_RT_Ty3"/>
    <property type="match status" value="1"/>
</dbReference>
<sequence>MSASFKEHLRHLRVVFERLRERGLTIHPRKSKLCTDSVSYLGYRISTSGIQPLQDKVAAIQSIAAPRTRRQLRRFIGMDKYQWTDTQQKAFDQMKAVMAHTVELAFPTYGDPFHIYTDASGYQLGAVITQHDRPLAFWSKKCNESQRKYPANRLELLSILLLLREYRTMILGPELHIHTDHLNLTYGTFNNIQMMRWRLEIEEFGPHLQYIKGENNVVADALSRLPGVPGSDLGKGEAAVQLSAAEVDNAVLFSLSLRQLALAQESAVGLGGVPKEINGVKLRVEPKSGCIVVPNHLQAPVMRAYHEWLMNPGGAAMYQTMKTSLWWKSMEAHIIRYVRNCLACAKSKHPTVKYGKLPAKTVVMRPWFEVAIDSIGPYGKK</sequence>
<dbReference type="Gene3D" id="1.10.340.70">
    <property type="match status" value="1"/>
</dbReference>
<dbReference type="Pfam" id="PF17919">
    <property type="entry name" value="RT_RNaseH_2"/>
    <property type="match status" value="1"/>
</dbReference>
<keyword evidence="5" id="KW-1185">Reference proteome</keyword>
<dbReference type="Gene3D" id="3.10.20.370">
    <property type="match status" value="1"/>
</dbReference>
<dbReference type="EMBL" id="QXFT01000063">
    <property type="protein sequence ID" value="KAE9356881.1"/>
    <property type="molecule type" value="Genomic_DNA"/>
</dbReference>
<reference evidence="4 5" key="1">
    <citation type="submission" date="2018-08" db="EMBL/GenBank/DDBJ databases">
        <title>Genomic investigation of the strawberry pathogen Phytophthora fragariae indicates pathogenicity is determined by transcriptional variation in three key races.</title>
        <authorList>
            <person name="Adams T.M."/>
            <person name="Armitage A.D."/>
            <person name="Sobczyk M.K."/>
            <person name="Bates H.J."/>
            <person name="Dunwell J.M."/>
            <person name="Nellist C.F."/>
            <person name="Harrison R.J."/>
        </authorList>
    </citation>
    <scope>NUCLEOTIDE SEQUENCE [LARGE SCALE GENOMIC DNA]</scope>
    <source>
        <strain evidence="4 5">SCRP333</strain>
    </source>
</reference>
<accession>A0A6A4FZD0</accession>
<feature type="domain" description="Reverse transcriptase/retrotransposon-derived protein RNase H-like" evidence="2">
    <location>
        <begin position="83"/>
        <end position="176"/>
    </location>
</feature>
<gene>
    <name evidence="4" type="ORF">PR003_g2086</name>
</gene>
<protein>
    <recommendedName>
        <fullName evidence="6">Integrase zinc-binding domain-containing protein</fullName>
    </recommendedName>
</protein>
<dbReference type="PANTHER" id="PTHR37984">
    <property type="entry name" value="PROTEIN CBG26694"/>
    <property type="match status" value="1"/>
</dbReference>
<dbReference type="AlphaFoldDB" id="A0A6A4FZD0"/>
<dbReference type="PANTHER" id="PTHR37984:SF5">
    <property type="entry name" value="PROTEIN NYNRIN-LIKE"/>
    <property type="match status" value="1"/>
</dbReference>
<proteinExistence type="predicted"/>
<organism evidence="4 5">
    <name type="scientific">Phytophthora rubi</name>
    <dbReference type="NCBI Taxonomy" id="129364"/>
    <lineage>
        <taxon>Eukaryota</taxon>
        <taxon>Sar</taxon>
        <taxon>Stramenopiles</taxon>
        <taxon>Oomycota</taxon>
        <taxon>Peronosporomycetes</taxon>
        <taxon>Peronosporales</taxon>
        <taxon>Peronosporaceae</taxon>
        <taxon>Phytophthora</taxon>
    </lineage>
</organism>
<evidence type="ECO:0000313" key="4">
    <source>
        <dbReference type="EMBL" id="KAE9356881.1"/>
    </source>
</evidence>
<dbReference type="Gene3D" id="3.30.70.270">
    <property type="match status" value="1"/>
</dbReference>
<dbReference type="GO" id="GO:0003824">
    <property type="term" value="F:catalytic activity"/>
    <property type="evidence" value="ECO:0007669"/>
    <property type="project" value="UniProtKB-KW"/>
</dbReference>
<name>A0A6A4FZD0_9STRA</name>
<evidence type="ECO:0000256" key="1">
    <source>
        <dbReference type="ARBA" id="ARBA00023268"/>
    </source>
</evidence>
<dbReference type="InterPro" id="IPR041588">
    <property type="entry name" value="Integrase_H2C2"/>
</dbReference>
<dbReference type="Proteomes" id="UP000434957">
    <property type="component" value="Unassembled WGS sequence"/>
</dbReference>
<evidence type="ECO:0000313" key="5">
    <source>
        <dbReference type="Proteomes" id="UP000434957"/>
    </source>
</evidence>
<keyword evidence="1" id="KW-0511">Multifunctional enzyme</keyword>
<dbReference type="InterPro" id="IPR050951">
    <property type="entry name" value="Retrovirus_Pol_polyprotein"/>
</dbReference>
<evidence type="ECO:0000259" key="2">
    <source>
        <dbReference type="Pfam" id="PF17919"/>
    </source>
</evidence>